<dbReference type="PROSITE" id="PS00923">
    <property type="entry name" value="ASP_GLU_RACEMASE_1"/>
    <property type="match status" value="1"/>
</dbReference>
<dbReference type="NCBIfam" id="TIGR00035">
    <property type="entry name" value="asp_race"/>
    <property type="match status" value="1"/>
</dbReference>
<dbReference type="AlphaFoldDB" id="A0A1H9V9K1"/>
<dbReference type="PANTHER" id="PTHR21198:SF7">
    <property type="entry name" value="ASPARTATE-GLUTAMATE RACEMASE FAMILY"/>
    <property type="match status" value="1"/>
</dbReference>
<dbReference type="InterPro" id="IPR015942">
    <property type="entry name" value="Asp/Glu/hydantoin_racemase"/>
</dbReference>
<dbReference type="OrthoDB" id="9803739at2"/>
<evidence type="ECO:0000313" key="3">
    <source>
        <dbReference type="EMBL" id="SES18211.1"/>
    </source>
</evidence>
<dbReference type="GO" id="GO:0047661">
    <property type="term" value="F:amino-acid racemase activity"/>
    <property type="evidence" value="ECO:0007669"/>
    <property type="project" value="InterPro"/>
</dbReference>
<accession>A0A1H9V9K1</accession>
<dbReference type="EMBL" id="FOGT01000010">
    <property type="protein sequence ID" value="SES18211.1"/>
    <property type="molecule type" value="Genomic_DNA"/>
</dbReference>
<dbReference type="STRING" id="1601833.SAMN05518684_1102"/>
<keyword evidence="4" id="KW-1185">Reference proteome</keyword>
<dbReference type="PANTHER" id="PTHR21198">
    <property type="entry name" value="GLUTAMATE RACEMASE"/>
    <property type="match status" value="1"/>
</dbReference>
<proteinExistence type="inferred from homology"/>
<dbReference type="SUPFAM" id="SSF53681">
    <property type="entry name" value="Aspartate/glutamate racemase"/>
    <property type="match status" value="2"/>
</dbReference>
<dbReference type="InterPro" id="IPR001920">
    <property type="entry name" value="Asp/Glu_race"/>
</dbReference>
<dbReference type="InterPro" id="IPR018187">
    <property type="entry name" value="Asp/Glu_racemase_AS_1"/>
</dbReference>
<comment type="similarity">
    <text evidence="1">Belongs to the aspartate/glutamate racemases family.</text>
</comment>
<name>A0A1H9V9K1_9BACI</name>
<dbReference type="Proteomes" id="UP000198571">
    <property type="component" value="Unassembled WGS sequence"/>
</dbReference>
<dbReference type="RefSeq" id="WP_093052805.1">
    <property type="nucleotide sequence ID" value="NZ_FOGT01000010.1"/>
</dbReference>
<evidence type="ECO:0000313" key="4">
    <source>
        <dbReference type="Proteomes" id="UP000198571"/>
    </source>
</evidence>
<reference evidence="4" key="1">
    <citation type="submission" date="2016-10" db="EMBL/GenBank/DDBJ databases">
        <authorList>
            <person name="Varghese N."/>
            <person name="Submissions S."/>
        </authorList>
    </citation>
    <scope>NUCLEOTIDE SEQUENCE [LARGE SCALE GENOMIC DNA]</scope>
    <source>
        <strain evidence="4">S9</strain>
    </source>
</reference>
<evidence type="ECO:0000256" key="2">
    <source>
        <dbReference type="ARBA" id="ARBA00023235"/>
    </source>
</evidence>
<dbReference type="Pfam" id="PF01177">
    <property type="entry name" value="Asp_Glu_race"/>
    <property type="match status" value="1"/>
</dbReference>
<protein>
    <submittedName>
        <fullName evidence="3">Aspartate racemase</fullName>
    </submittedName>
</protein>
<evidence type="ECO:0000256" key="1">
    <source>
        <dbReference type="ARBA" id="ARBA00007847"/>
    </source>
</evidence>
<sequence>MKTLGLIGGLSWESTADYYRLINTSIQKRLGGLHSAKCLMYSFDFQEIAALQHEGKWKQAAKAMADAALKLETAGADAIVICSNTMHKTAEDIEQHLSVPLLHIGDATAASMKEKGISTAVLLGTAFTMEQDFYKKKLEHSGLTVVTPNAEDRKVIHSVIFDELCRGIIKNESKERMLSIINGVNTAGETGIILGCTELPMLIKPEDLDMPVFDTTHLHSKMAADFLLNNI</sequence>
<dbReference type="InterPro" id="IPR004380">
    <property type="entry name" value="Asp_race"/>
</dbReference>
<dbReference type="Gene3D" id="3.40.50.1860">
    <property type="match status" value="2"/>
</dbReference>
<keyword evidence="2" id="KW-0413">Isomerase</keyword>
<organism evidence="3 4">
    <name type="scientific">Salipaludibacillus aurantiacus</name>
    <dbReference type="NCBI Taxonomy" id="1601833"/>
    <lineage>
        <taxon>Bacteria</taxon>
        <taxon>Bacillati</taxon>
        <taxon>Bacillota</taxon>
        <taxon>Bacilli</taxon>
        <taxon>Bacillales</taxon>
        <taxon>Bacillaceae</taxon>
    </lineage>
</organism>
<gene>
    <name evidence="3" type="ORF">SAMN05518684_1102</name>
</gene>